<keyword evidence="4" id="KW-1185">Reference proteome</keyword>
<sequence>MEGTIGEIRGFAGNFAPRSWAFCAGQLMSIAQNTALFSILGTTYGGDGRTTFGLPDLRGRIPISAGMGPGLSDHRLGSRGGVETVTLNLLQLPSHHHFATTANPMTITTSMTAKDGAATTDTPAAGLSLAKGNTEVNFAATPTNMYGSAGNDVTLSSGTSQIPSGQPVSVESTGGNQSHTNMQPYLTIYWIICMFGVYPSRN</sequence>
<evidence type="ECO:0000256" key="1">
    <source>
        <dbReference type="SAM" id="MobiDB-lite"/>
    </source>
</evidence>
<proteinExistence type="predicted"/>
<dbReference type="InterPro" id="IPR011083">
    <property type="entry name" value="Phage_tail_collar_dom"/>
</dbReference>
<dbReference type="PATRIC" id="fig|1566026.4.peg.2238"/>
<name>A0A0L8ANT1_9BACT</name>
<organism evidence="3 4">
    <name type="scientific">Roseivirga seohaensis subsp. aquiponti</name>
    <dbReference type="NCBI Taxonomy" id="1566026"/>
    <lineage>
        <taxon>Bacteria</taxon>
        <taxon>Pseudomonadati</taxon>
        <taxon>Bacteroidota</taxon>
        <taxon>Cytophagia</taxon>
        <taxon>Cytophagales</taxon>
        <taxon>Roseivirgaceae</taxon>
        <taxon>Roseivirga</taxon>
    </lineage>
</organism>
<dbReference type="RefSeq" id="WP_053222100.1">
    <property type="nucleotide sequence ID" value="NZ_JSVA01000004.1"/>
</dbReference>
<dbReference type="EMBL" id="JSVA01000004">
    <property type="protein sequence ID" value="KOF03885.1"/>
    <property type="molecule type" value="Genomic_DNA"/>
</dbReference>
<dbReference type="Proteomes" id="UP000036908">
    <property type="component" value="Unassembled WGS sequence"/>
</dbReference>
<dbReference type="InterPro" id="IPR037053">
    <property type="entry name" value="Phage_tail_collar_dom_sf"/>
</dbReference>
<accession>A0A0L8ANT1</accession>
<comment type="caution">
    <text evidence="3">The sequence shown here is derived from an EMBL/GenBank/DDBJ whole genome shotgun (WGS) entry which is preliminary data.</text>
</comment>
<evidence type="ECO:0000259" key="2">
    <source>
        <dbReference type="Pfam" id="PF07484"/>
    </source>
</evidence>
<feature type="region of interest" description="Disordered" evidence="1">
    <location>
        <begin position="155"/>
        <end position="177"/>
    </location>
</feature>
<dbReference type="OrthoDB" id="9810174at2"/>
<gene>
    <name evidence="3" type="ORF">OB69_02385</name>
</gene>
<dbReference type="SUPFAM" id="SSF88874">
    <property type="entry name" value="Receptor-binding domain of short tail fibre protein gp12"/>
    <property type="match status" value="1"/>
</dbReference>
<dbReference type="Gene3D" id="3.90.1340.10">
    <property type="entry name" value="Phage tail collar domain"/>
    <property type="match status" value="1"/>
</dbReference>
<reference evidence="4" key="1">
    <citation type="submission" date="2014-11" db="EMBL/GenBank/DDBJ databases">
        <title>Genome sequencing of Roseivirga sp. D-25.</title>
        <authorList>
            <person name="Selvaratnam C."/>
            <person name="Thevarajoo S."/>
            <person name="Goh K.M."/>
            <person name="Eee R."/>
            <person name="Chan K.-G."/>
            <person name="Chong C.S."/>
        </authorList>
    </citation>
    <scope>NUCLEOTIDE SEQUENCE [LARGE SCALE GENOMIC DNA]</scope>
    <source>
        <strain evidence="4">D-25</strain>
    </source>
</reference>
<evidence type="ECO:0000313" key="4">
    <source>
        <dbReference type="Proteomes" id="UP000036908"/>
    </source>
</evidence>
<protein>
    <recommendedName>
        <fullName evidence="2">Phage tail collar domain-containing protein</fullName>
    </recommendedName>
</protein>
<evidence type="ECO:0000313" key="3">
    <source>
        <dbReference type="EMBL" id="KOF03885.1"/>
    </source>
</evidence>
<feature type="domain" description="Phage tail collar" evidence="2">
    <location>
        <begin position="6"/>
        <end position="62"/>
    </location>
</feature>
<dbReference type="AlphaFoldDB" id="A0A0L8ANT1"/>
<dbReference type="Pfam" id="PF07484">
    <property type="entry name" value="Collar"/>
    <property type="match status" value="1"/>
</dbReference>